<dbReference type="Pfam" id="PF01551">
    <property type="entry name" value="Peptidase_M23"/>
    <property type="match status" value="1"/>
</dbReference>
<comment type="caution">
    <text evidence="4">The sequence shown here is derived from an EMBL/GenBank/DDBJ whole genome shotgun (WGS) entry which is preliminary data.</text>
</comment>
<dbReference type="InterPro" id="IPR016047">
    <property type="entry name" value="M23ase_b-sheet_dom"/>
</dbReference>
<evidence type="ECO:0000259" key="3">
    <source>
        <dbReference type="Pfam" id="PF01551"/>
    </source>
</evidence>
<dbReference type="EMBL" id="JAGFNS010000002">
    <property type="protein sequence ID" value="MBO3736576.1"/>
    <property type="molecule type" value="Genomic_DNA"/>
</dbReference>
<feature type="region of interest" description="Disordered" evidence="1">
    <location>
        <begin position="18"/>
        <end position="43"/>
    </location>
</feature>
<accession>A0ABS3UEC2</accession>
<dbReference type="Gene3D" id="2.70.70.10">
    <property type="entry name" value="Glucose Permease (Domain IIA)"/>
    <property type="match status" value="1"/>
</dbReference>
<proteinExistence type="predicted"/>
<protein>
    <submittedName>
        <fullName evidence="4">M23 family metallopeptidase</fullName>
    </submittedName>
</protein>
<keyword evidence="5" id="KW-1185">Reference proteome</keyword>
<reference evidence="4 5" key="1">
    <citation type="submission" date="2021-03" db="EMBL/GenBank/DDBJ databases">
        <title>Actinoplanes flavus sp. nov., a novel actinomycete isolated from Coconut Palm rhizosphere soil.</title>
        <authorList>
            <person name="Luo X."/>
        </authorList>
    </citation>
    <scope>NUCLEOTIDE SEQUENCE [LARGE SCALE GENOMIC DNA]</scope>
    <source>
        <strain evidence="4 5">NEAU-H7</strain>
    </source>
</reference>
<feature type="signal peptide" evidence="2">
    <location>
        <begin position="1"/>
        <end position="20"/>
    </location>
</feature>
<name>A0ABS3UEC2_9ACTN</name>
<dbReference type="InterPro" id="IPR050570">
    <property type="entry name" value="Cell_wall_metabolism_enzyme"/>
</dbReference>
<organism evidence="4 5">
    <name type="scientific">Actinoplanes flavus</name>
    <dbReference type="NCBI Taxonomy" id="2820290"/>
    <lineage>
        <taxon>Bacteria</taxon>
        <taxon>Bacillati</taxon>
        <taxon>Actinomycetota</taxon>
        <taxon>Actinomycetes</taxon>
        <taxon>Micromonosporales</taxon>
        <taxon>Micromonosporaceae</taxon>
        <taxon>Actinoplanes</taxon>
    </lineage>
</organism>
<feature type="region of interest" description="Disordered" evidence="1">
    <location>
        <begin position="72"/>
        <end position="92"/>
    </location>
</feature>
<dbReference type="Proteomes" id="UP000679690">
    <property type="component" value="Unassembled WGS sequence"/>
</dbReference>
<dbReference type="CDD" id="cd12797">
    <property type="entry name" value="M23_peptidase"/>
    <property type="match status" value="1"/>
</dbReference>
<sequence length="263" mass="26691">MLVSLCAARRIMLSPYGAPAATTGRHRRTGRPGRHRAGPPSSRAAATTAAAASLGGVAVLASLLGAAEQASPASADGRSTRAAPISPLPAAPVQREALPAQTALTAMPVADQVQRRVRPRPAAQWVDPMPSGAVTSCFGPRWGRLHAGIDRAAPQGTPVVAAGSGTVVTAGSVYGGYGVSVLIQHSDGTSTHYAHLAAATVRPGQRVVAGQPIGAEGSTGRSTGPHLHFEVRDGGWDDTVDPAAWMRDRGVDLGCRTSTAGVS</sequence>
<evidence type="ECO:0000256" key="1">
    <source>
        <dbReference type="SAM" id="MobiDB-lite"/>
    </source>
</evidence>
<dbReference type="InterPro" id="IPR011055">
    <property type="entry name" value="Dup_hybrid_motif"/>
</dbReference>
<dbReference type="PANTHER" id="PTHR21666:SF270">
    <property type="entry name" value="MUREIN HYDROLASE ACTIVATOR ENVC"/>
    <property type="match status" value="1"/>
</dbReference>
<evidence type="ECO:0000256" key="2">
    <source>
        <dbReference type="SAM" id="SignalP"/>
    </source>
</evidence>
<feature type="chain" id="PRO_5045913528" evidence="2">
    <location>
        <begin position="21"/>
        <end position="263"/>
    </location>
</feature>
<evidence type="ECO:0000313" key="5">
    <source>
        <dbReference type="Proteomes" id="UP000679690"/>
    </source>
</evidence>
<dbReference type="SUPFAM" id="SSF51261">
    <property type="entry name" value="Duplicated hybrid motif"/>
    <property type="match status" value="1"/>
</dbReference>
<feature type="compositionally biased region" description="Basic residues" evidence="1">
    <location>
        <begin position="24"/>
        <end position="37"/>
    </location>
</feature>
<dbReference type="PANTHER" id="PTHR21666">
    <property type="entry name" value="PEPTIDASE-RELATED"/>
    <property type="match status" value="1"/>
</dbReference>
<keyword evidence="2" id="KW-0732">Signal</keyword>
<feature type="domain" description="M23ase beta-sheet core" evidence="3">
    <location>
        <begin position="145"/>
        <end position="235"/>
    </location>
</feature>
<gene>
    <name evidence="4" type="ORF">J5X75_03470</name>
</gene>
<evidence type="ECO:0000313" key="4">
    <source>
        <dbReference type="EMBL" id="MBO3736576.1"/>
    </source>
</evidence>